<feature type="domain" description="Carbamoyl-phosphate synthase small subunit N-terminal" evidence="13">
    <location>
        <begin position="5"/>
        <end position="135"/>
    </location>
</feature>
<dbReference type="Pfam" id="PF00988">
    <property type="entry name" value="CPSase_sm_chain"/>
    <property type="match status" value="1"/>
</dbReference>
<dbReference type="InterPro" id="IPR006274">
    <property type="entry name" value="CarbamoylP_synth_ssu"/>
</dbReference>
<evidence type="ECO:0000256" key="10">
    <source>
        <dbReference type="ARBA" id="ARBA00044340"/>
    </source>
</evidence>
<keyword evidence="8" id="KW-0315">Glutamine amidotransferase</keyword>
<comment type="pathway">
    <text evidence="2">Amino-acid biosynthesis; L-arginine biosynthesis; carbamoyl phosphate from bicarbonate: step 1/1.</text>
</comment>
<evidence type="ECO:0000256" key="11">
    <source>
        <dbReference type="ARBA" id="ARBA00048816"/>
    </source>
</evidence>
<dbReference type="Gene3D" id="3.50.30.20">
    <property type="entry name" value="Carbamoyl-phosphate synthase small subunit, N-terminal domain"/>
    <property type="match status" value="1"/>
</dbReference>
<organism evidence="14">
    <name type="scientific">hydrothermal vent metagenome</name>
    <dbReference type="NCBI Taxonomy" id="652676"/>
    <lineage>
        <taxon>unclassified sequences</taxon>
        <taxon>metagenomes</taxon>
        <taxon>ecological metagenomes</taxon>
    </lineage>
</organism>
<dbReference type="HAMAP" id="MF_01209">
    <property type="entry name" value="CPSase_S_chain"/>
    <property type="match status" value="1"/>
</dbReference>
<dbReference type="CDD" id="cd01744">
    <property type="entry name" value="GATase1_CPSase"/>
    <property type="match status" value="1"/>
</dbReference>
<dbReference type="GO" id="GO:0006221">
    <property type="term" value="P:pyrimidine nucleotide biosynthetic process"/>
    <property type="evidence" value="ECO:0007669"/>
    <property type="project" value="UniProtKB-KW"/>
</dbReference>
<evidence type="ECO:0000313" key="14">
    <source>
        <dbReference type="EMBL" id="CUV10550.1"/>
    </source>
</evidence>
<reference evidence="14" key="1">
    <citation type="submission" date="2015-10" db="EMBL/GenBank/DDBJ databases">
        <authorList>
            <person name="Gilbert D.G."/>
        </authorList>
    </citation>
    <scope>NUCLEOTIDE SEQUENCE</scope>
</reference>
<dbReference type="PANTHER" id="PTHR43418:SF7">
    <property type="entry name" value="CARBAMOYL-PHOSPHATE SYNTHASE SMALL CHAIN"/>
    <property type="match status" value="1"/>
</dbReference>
<comment type="pathway">
    <text evidence="1">Pyrimidine metabolism; UMP biosynthesis via de novo pathway; (S)-dihydroorotate from bicarbonate: step 1/3.</text>
</comment>
<evidence type="ECO:0000256" key="5">
    <source>
        <dbReference type="ARBA" id="ARBA00022598"/>
    </source>
</evidence>
<comment type="catalytic activity">
    <reaction evidence="12">
        <text>L-glutamine + H2O = L-glutamate + NH4(+)</text>
        <dbReference type="Rhea" id="RHEA:15889"/>
        <dbReference type="ChEBI" id="CHEBI:15377"/>
        <dbReference type="ChEBI" id="CHEBI:28938"/>
        <dbReference type="ChEBI" id="CHEBI:29985"/>
        <dbReference type="ChEBI" id="CHEBI:58359"/>
    </reaction>
</comment>
<dbReference type="PRINTS" id="PR00097">
    <property type="entry name" value="ANTSNTHASEII"/>
</dbReference>
<dbReference type="GO" id="GO:0004359">
    <property type="term" value="F:glutaminase activity"/>
    <property type="evidence" value="ECO:0007669"/>
    <property type="project" value="RHEA"/>
</dbReference>
<dbReference type="GO" id="GO:0006541">
    <property type="term" value="P:glutamine metabolic process"/>
    <property type="evidence" value="ECO:0007669"/>
    <property type="project" value="InterPro"/>
</dbReference>
<dbReference type="InterPro" id="IPR050472">
    <property type="entry name" value="Anth_synth/Amidotransfase"/>
</dbReference>
<dbReference type="GO" id="GO:0005524">
    <property type="term" value="F:ATP binding"/>
    <property type="evidence" value="ECO:0007669"/>
    <property type="project" value="UniProtKB-KW"/>
</dbReference>
<dbReference type="PRINTS" id="PR00099">
    <property type="entry name" value="CPSGATASE"/>
</dbReference>
<name>A0A160VI42_9ZZZZ</name>
<dbReference type="SUPFAM" id="SSF52021">
    <property type="entry name" value="Carbamoyl phosphate synthetase, small subunit N-terminal domain"/>
    <property type="match status" value="1"/>
</dbReference>
<dbReference type="GO" id="GO:0004088">
    <property type="term" value="F:carbamoyl-phosphate synthase (glutamine-hydrolyzing) activity"/>
    <property type="evidence" value="ECO:0007669"/>
    <property type="project" value="UniProtKB-EC"/>
</dbReference>
<evidence type="ECO:0000256" key="12">
    <source>
        <dbReference type="ARBA" id="ARBA00049285"/>
    </source>
</evidence>
<keyword evidence="7" id="KW-0067">ATP-binding</keyword>
<sequence>MKKKKPAILLLEDGRSFEGAAFGHIGETTGEVCFNTGMSGYQEILTDPSYCQQIVTMTAPHIGNYGVNPDDIESNRIQVAGFVVKEATEIPSNWRSTAAIGSYLVEQKIVGIQQVDTRAITRHIRDEGAMNGIISSVDLDLNSLKAKLSKAPSMDGLDLAKVVTTKKEFAWSKNSRSNKYKVAAVDYGIKYNILRLLESHGCDITVFPANASAKDILKINPDGVFLSNGPGDPAAVTYGIATVKQLLGEVPIFGICLGHQILALALGAKTFKLKFGHRGINHPVRNNDTNVVEITSQNHGFAVDLDSLPKNIIPTHVNLNDNTSEGIRCEDFPAFSVQYHPESSPGPHDSRYLFQQFIDMMEN</sequence>
<dbReference type="InterPro" id="IPR017926">
    <property type="entry name" value="GATASE"/>
</dbReference>
<dbReference type="NCBIfam" id="NF009475">
    <property type="entry name" value="PRK12838.1"/>
    <property type="match status" value="1"/>
</dbReference>
<evidence type="ECO:0000259" key="13">
    <source>
        <dbReference type="SMART" id="SM01097"/>
    </source>
</evidence>
<dbReference type="PANTHER" id="PTHR43418">
    <property type="entry name" value="MULTIFUNCTIONAL TRYPTOPHAN BIOSYNTHESIS PROTEIN-RELATED"/>
    <property type="match status" value="1"/>
</dbReference>
<proteinExistence type="inferred from homology"/>
<evidence type="ECO:0000256" key="6">
    <source>
        <dbReference type="ARBA" id="ARBA00022741"/>
    </source>
</evidence>
<dbReference type="Pfam" id="PF00117">
    <property type="entry name" value="GATase"/>
    <property type="match status" value="1"/>
</dbReference>
<dbReference type="Gene3D" id="3.40.50.880">
    <property type="match status" value="1"/>
</dbReference>
<dbReference type="InterPro" id="IPR029062">
    <property type="entry name" value="Class_I_gatase-like"/>
</dbReference>
<dbReference type="PRINTS" id="PR00096">
    <property type="entry name" value="GATASE"/>
</dbReference>
<gene>
    <name evidence="14" type="ORF">MGWOODY_Mmi1136</name>
</gene>
<dbReference type="SUPFAM" id="SSF52317">
    <property type="entry name" value="Class I glutamine amidotransferase-like"/>
    <property type="match status" value="1"/>
</dbReference>
<dbReference type="InterPro" id="IPR035686">
    <property type="entry name" value="CPSase_GATase1"/>
</dbReference>
<evidence type="ECO:0000256" key="8">
    <source>
        <dbReference type="ARBA" id="ARBA00022962"/>
    </source>
</evidence>
<accession>A0A160VI42</accession>
<dbReference type="NCBIfam" id="TIGR01368">
    <property type="entry name" value="CPSaseIIsmall"/>
    <property type="match status" value="1"/>
</dbReference>
<evidence type="ECO:0000256" key="2">
    <source>
        <dbReference type="ARBA" id="ARBA00005077"/>
    </source>
</evidence>
<evidence type="ECO:0000256" key="9">
    <source>
        <dbReference type="ARBA" id="ARBA00022975"/>
    </source>
</evidence>
<dbReference type="AlphaFoldDB" id="A0A160VI42"/>
<dbReference type="EMBL" id="FAXC01000434">
    <property type="protein sequence ID" value="CUV10550.1"/>
    <property type="molecule type" value="Genomic_DNA"/>
</dbReference>
<comment type="catalytic activity">
    <reaction evidence="11">
        <text>hydrogencarbonate + L-glutamine + 2 ATP + H2O = carbamoyl phosphate + L-glutamate + 2 ADP + phosphate + 2 H(+)</text>
        <dbReference type="Rhea" id="RHEA:18633"/>
        <dbReference type="ChEBI" id="CHEBI:15377"/>
        <dbReference type="ChEBI" id="CHEBI:15378"/>
        <dbReference type="ChEBI" id="CHEBI:17544"/>
        <dbReference type="ChEBI" id="CHEBI:29985"/>
        <dbReference type="ChEBI" id="CHEBI:30616"/>
        <dbReference type="ChEBI" id="CHEBI:43474"/>
        <dbReference type="ChEBI" id="CHEBI:58228"/>
        <dbReference type="ChEBI" id="CHEBI:58359"/>
        <dbReference type="ChEBI" id="CHEBI:456216"/>
        <dbReference type="EC" id="6.3.5.5"/>
    </reaction>
</comment>
<keyword evidence="5 14" id="KW-0436">Ligase</keyword>
<evidence type="ECO:0000256" key="7">
    <source>
        <dbReference type="ARBA" id="ARBA00022840"/>
    </source>
</evidence>
<dbReference type="SMART" id="SM01097">
    <property type="entry name" value="CPSase_sm_chain"/>
    <property type="match status" value="1"/>
</dbReference>
<dbReference type="FunFam" id="3.50.30.20:FF:000001">
    <property type="entry name" value="Carbamoyl-phosphate synthase small chain"/>
    <property type="match status" value="1"/>
</dbReference>
<comment type="similarity">
    <text evidence="3">Belongs to the CarA family.</text>
</comment>
<dbReference type="PROSITE" id="PS51273">
    <property type="entry name" value="GATASE_TYPE_1"/>
    <property type="match status" value="1"/>
</dbReference>
<evidence type="ECO:0000256" key="4">
    <source>
        <dbReference type="ARBA" id="ARBA00012738"/>
    </source>
</evidence>
<dbReference type="InterPro" id="IPR002474">
    <property type="entry name" value="CarbamoylP_synth_ssu_N"/>
</dbReference>
<keyword evidence="6" id="KW-0547">Nucleotide-binding</keyword>
<protein>
    <recommendedName>
        <fullName evidence="4">carbamoyl-phosphate synthase (glutamine-hydrolyzing)</fullName>
        <ecNumber evidence="4">6.3.5.5</ecNumber>
    </recommendedName>
    <alternativeName>
        <fullName evidence="10">Arginine-specific carbamoyl phosphate synthetase, glutamine chain</fullName>
    </alternativeName>
</protein>
<dbReference type="EC" id="6.3.5.5" evidence="4"/>
<evidence type="ECO:0000256" key="1">
    <source>
        <dbReference type="ARBA" id="ARBA00004812"/>
    </source>
</evidence>
<keyword evidence="9" id="KW-0665">Pyrimidine biosynthesis</keyword>
<dbReference type="GO" id="GO:0006207">
    <property type="term" value="P:'de novo' pyrimidine nucleobase biosynthetic process"/>
    <property type="evidence" value="ECO:0007669"/>
    <property type="project" value="InterPro"/>
</dbReference>
<evidence type="ECO:0000256" key="3">
    <source>
        <dbReference type="ARBA" id="ARBA00007800"/>
    </source>
</evidence>
<dbReference type="InterPro" id="IPR036480">
    <property type="entry name" value="CarbP_synth_ssu_N_sf"/>
</dbReference>